<dbReference type="GO" id="GO:0008654">
    <property type="term" value="P:phospholipid biosynthetic process"/>
    <property type="evidence" value="ECO:0007669"/>
    <property type="project" value="TreeGrafter"/>
</dbReference>
<dbReference type="GO" id="GO:0016287">
    <property type="term" value="F:glycerone-phosphate O-acyltransferase activity"/>
    <property type="evidence" value="ECO:0007669"/>
    <property type="project" value="TreeGrafter"/>
</dbReference>
<dbReference type="GO" id="GO:0004366">
    <property type="term" value="F:glycerol-3-phosphate O-acyltransferase activity"/>
    <property type="evidence" value="ECO:0007669"/>
    <property type="project" value="TreeGrafter"/>
</dbReference>
<dbReference type="Proteomes" id="UP000611723">
    <property type="component" value="Unassembled WGS sequence"/>
</dbReference>
<dbReference type="SUPFAM" id="SSF69593">
    <property type="entry name" value="Glycerol-3-phosphate (1)-acyltransferase"/>
    <property type="match status" value="1"/>
</dbReference>
<keyword evidence="1" id="KW-0472">Membrane</keyword>
<evidence type="ECO:0000259" key="2">
    <source>
        <dbReference type="SMART" id="SM00563"/>
    </source>
</evidence>
<feature type="transmembrane region" description="Helical" evidence="1">
    <location>
        <begin position="293"/>
        <end position="313"/>
    </location>
</feature>
<evidence type="ECO:0000313" key="4">
    <source>
        <dbReference type="Proteomes" id="UP000611723"/>
    </source>
</evidence>
<comment type="caution">
    <text evidence="3">The sequence shown here is derived from an EMBL/GenBank/DDBJ whole genome shotgun (WGS) entry which is preliminary data.</text>
</comment>
<keyword evidence="4" id="KW-1185">Reference proteome</keyword>
<name>A0A934X1U6_9BACT</name>
<accession>A0A934X1U6</accession>
<dbReference type="Pfam" id="PF01553">
    <property type="entry name" value="Acyltransferase"/>
    <property type="match status" value="1"/>
</dbReference>
<dbReference type="AlphaFoldDB" id="A0A934X1U6"/>
<sequence length="422" mass="49171">MRRLVSAAYAFGFRHIIITGYPKVKNAKPALFVANHQSTFMDGILMGITAYKANPYILVRADIFKSKFAKIALDLIRLLPIYRKRDGLSNVSQNDTVFEKCFQVFDQKGVVALFPEGNHAIERSLRPLQKGAARIAIMAEERNDFQLDLSIIPVGLHYENHAERWHDVYIHYGEPFSVLPYKEMYKENPQKAFKELTDQIREGIEKEILDIKWKEEYPLFEQLRQLLKPYAHDLSSNVKSLVHAENDCLEKIRLQLVDNETKLISLKKKVIDFFQQARSVGLTEDFQIVKPNILILIIQLVGLILGFPFWLIAKTINAIPEYIIENKIIKGVKDPTWHISLRVGVSTFLYPIYYGLLWIILSLIFDWIIGGLVVFSLPLFSVIYYEVEYLRKKIKNHYLLFRNKQLLKQEKEIVDELKSLIR</sequence>
<dbReference type="SMART" id="SM00563">
    <property type="entry name" value="PlsC"/>
    <property type="match status" value="1"/>
</dbReference>
<proteinExistence type="predicted"/>
<protein>
    <submittedName>
        <fullName evidence="3">1-acyl-sn-glycerol-3-phosphate acyltransferase</fullName>
    </submittedName>
</protein>
<keyword evidence="1" id="KW-0812">Transmembrane</keyword>
<dbReference type="EMBL" id="JAEQBW010000011">
    <property type="protein sequence ID" value="MBK6266835.1"/>
    <property type="molecule type" value="Genomic_DNA"/>
</dbReference>
<feature type="transmembrane region" description="Helical" evidence="1">
    <location>
        <begin position="367"/>
        <end position="385"/>
    </location>
</feature>
<reference evidence="3" key="1">
    <citation type="submission" date="2021-01" db="EMBL/GenBank/DDBJ databases">
        <title>Marivirga aurantiaca sp. nov., isolated from intertidal surface sediments.</title>
        <authorList>
            <person name="Zhang M."/>
        </authorList>
    </citation>
    <scope>NUCLEOTIDE SEQUENCE</scope>
    <source>
        <strain evidence="3">S37H4</strain>
    </source>
</reference>
<dbReference type="PANTHER" id="PTHR31605">
    <property type="entry name" value="GLYCEROL-3-PHOSPHATE O-ACYLTRANSFERASE 1"/>
    <property type="match status" value="1"/>
</dbReference>
<keyword evidence="1" id="KW-1133">Transmembrane helix</keyword>
<organism evidence="3 4">
    <name type="scientific">Marivirga aurantiaca</name>
    <dbReference type="NCBI Taxonomy" id="2802615"/>
    <lineage>
        <taxon>Bacteria</taxon>
        <taxon>Pseudomonadati</taxon>
        <taxon>Bacteroidota</taxon>
        <taxon>Cytophagia</taxon>
        <taxon>Cytophagales</taxon>
        <taxon>Marivirgaceae</taxon>
        <taxon>Marivirga</taxon>
    </lineage>
</organism>
<evidence type="ECO:0000256" key="1">
    <source>
        <dbReference type="SAM" id="Phobius"/>
    </source>
</evidence>
<dbReference type="InterPro" id="IPR052744">
    <property type="entry name" value="GPAT/DAPAT"/>
</dbReference>
<dbReference type="InterPro" id="IPR002123">
    <property type="entry name" value="Plipid/glycerol_acylTrfase"/>
</dbReference>
<keyword evidence="3" id="KW-0012">Acyltransferase</keyword>
<dbReference type="PANTHER" id="PTHR31605:SF0">
    <property type="entry name" value="GLYCEROL-3-PHOSPHATE O-ACYLTRANSFERASE 1"/>
    <property type="match status" value="1"/>
</dbReference>
<gene>
    <name evidence="3" type="ORF">JKA74_17460</name>
</gene>
<feature type="domain" description="Phospholipid/glycerol acyltransferase" evidence="2">
    <location>
        <begin position="30"/>
        <end position="159"/>
    </location>
</feature>
<keyword evidence="3" id="KW-0808">Transferase</keyword>
<evidence type="ECO:0000313" key="3">
    <source>
        <dbReference type="EMBL" id="MBK6266835.1"/>
    </source>
</evidence>
<feature type="transmembrane region" description="Helical" evidence="1">
    <location>
        <begin position="339"/>
        <end position="361"/>
    </location>
</feature>